<reference evidence="1" key="1">
    <citation type="journal article" date="2021" name="Open Biol.">
        <title>Shared evolutionary footprints suggest mitochondrial oxidative damage underlies multiple complex I losses in fungi.</title>
        <authorList>
            <person name="Schikora-Tamarit M.A."/>
            <person name="Marcet-Houben M."/>
            <person name="Nosek J."/>
            <person name="Gabaldon T."/>
        </authorList>
    </citation>
    <scope>NUCLEOTIDE SEQUENCE</scope>
    <source>
        <strain evidence="1">NCAIM Y.01608</strain>
    </source>
</reference>
<protein>
    <submittedName>
        <fullName evidence="1">Uncharacterized protein</fullName>
    </submittedName>
</protein>
<gene>
    <name evidence="1" type="ORF">OGATHE_005932</name>
</gene>
<dbReference type="EMBL" id="JAEUBD010001504">
    <property type="protein sequence ID" value="KAH3659887.1"/>
    <property type="molecule type" value="Genomic_DNA"/>
</dbReference>
<dbReference type="AlphaFoldDB" id="A0A9P8NV17"/>
<evidence type="ECO:0000313" key="1">
    <source>
        <dbReference type="EMBL" id="KAH3659887.1"/>
    </source>
</evidence>
<reference evidence="1" key="2">
    <citation type="submission" date="2021-01" db="EMBL/GenBank/DDBJ databases">
        <authorList>
            <person name="Schikora-Tamarit M.A."/>
        </authorList>
    </citation>
    <scope>NUCLEOTIDE SEQUENCE</scope>
    <source>
        <strain evidence="1">NCAIM Y.01608</strain>
    </source>
</reference>
<dbReference type="Proteomes" id="UP000788993">
    <property type="component" value="Unassembled WGS sequence"/>
</dbReference>
<comment type="caution">
    <text evidence="1">The sequence shown here is derived from an EMBL/GenBank/DDBJ whole genome shotgun (WGS) entry which is preliminary data.</text>
</comment>
<accession>A0A9P8NV17</accession>
<proteinExistence type="predicted"/>
<sequence length="170" mass="18912">MKIEEYVAVMATISFTTSNWPLSYCSSSNLTSELSWLSSDVVKRKHQPWTWWISSFSFLSSSIPRSSLASSCSWRIWDLTCSILWLISIKLASNSGLMATIEPCADDALSRDSRSTVASTISWNFDKAPAYWTIGSIQNSWNSFLTAFSGSKPSIEAPRKSSRSGSLMHS</sequence>
<keyword evidence="2" id="KW-1185">Reference proteome</keyword>
<evidence type="ECO:0000313" key="2">
    <source>
        <dbReference type="Proteomes" id="UP000788993"/>
    </source>
</evidence>
<organism evidence="1 2">
    <name type="scientific">Ogataea polymorpha</name>
    <dbReference type="NCBI Taxonomy" id="460523"/>
    <lineage>
        <taxon>Eukaryota</taxon>
        <taxon>Fungi</taxon>
        <taxon>Dikarya</taxon>
        <taxon>Ascomycota</taxon>
        <taxon>Saccharomycotina</taxon>
        <taxon>Pichiomycetes</taxon>
        <taxon>Pichiales</taxon>
        <taxon>Pichiaceae</taxon>
        <taxon>Ogataea</taxon>
    </lineage>
</organism>
<name>A0A9P8NV17_9ASCO</name>